<dbReference type="Pfam" id="PF01565">
    <property type="entry name" value="FAD_binding_4"/>
    <property type="match status" value="1"/>
</dbReference>
<dbReference type="Proteomes" id="UP000807353">
    <property type="component" value="Unassembled WGS sequence"/>
</dbReference>
<name>A0A9P5Y2C6_9AGAR</name>
<keyword evidence="3" id="KW-0285">Flavoprotein</keyword>
<evidence type="ECO:0000256" key="2">
    <source>
        <dbReference type="ARBA" id="ARBA00005466"/>
    </source>
</evidence>
<protein>
    <submittedName>
        <fullName evidence="7">Glucooligosaccharide oxidase</fullName>
    </submittedName>
</protein>
<dbReference type="PROSITE" id="PS51387">
    <property type="entry name" value="FAD_PCMH"/>
    <property type="match status" value="1"/>
</dbReference>
<evidence type="ECO:0000259" key="6">
    <source>
        <dbReference type="PROSITE" id="PS51387"/>
    </source>
</evidence>
<dbReference type="InterPro" id="IPR036318">
    <property type="entry name" value="FAD-bd_PCMH-like_sf"/>
</dbReference>
<proteinExistence type="inferred from homology"/>
<reference evidence="7" key="1">
    <citation type="submission" date="2020-11" db="EMBL/GenBank/DDBJ databases">
        <authorList>
            <consortium name="DOE Joint Genome Institute"/>
            <person name="Ahrendt S."/>
            <person name="Riley R."/>
            <person name="Andreopoulos W."/>
            <person name="Labutti K."/>
            <person name="Pangilinan J."/>
            <person name="Ruiz-Duenas F.J."/>
            <person name="Barrasa J.M."/>
            <person name="Sanchez-Garcia M."/>
            <person name="Camarero S."/>
            <person name="Miyauchi S."/>
            <person name="Serrano A."/>
            <person name="Linde D."/>
            <person name="Babiker R."/>
            <person name="Drula E."/>
            <person name="Ayuso-Fernandez I."/>
            <person name="Pacheco R."/>
            <person name="Padilla G."/>
            <person name="Ferreira P."/>
            <person name="Barriuso J."/>
            <person name="Kellner H."/>
            <person name="Castanera R."/>
            <person name="Alfaro M."/>
            <person name="Ramirez L."/>
            <person name="Pisabarro A.G."/>
            <person name="Kuo A."/>
            <person name="Tritt A."/>
            <person name="Lipzen A."/>
            <person name="He G."/>
            <person name="Yan M."/>
            <person name="Ng V."/>
            <person name="Cullen D."/>
            <person name="Martin F."/>
            <person name="Rosso M.-N."/>
            <person name="Henrissat B."/>
            <person name="Hibbett D."/>
            <person name="Martinez A.T."/>
            <person name="Grigoriev I.V."/>
        </authorList>
    </citation>
    <scope>NUCLEOTIDE SEQUENCE</scope>
    <source>
        <strain evidence="7">CBS 247.69</strain>
    </source>
</reference>
<evidence type="ECO:0000256" key="3">
    <source>
        <dbReference type="ARBA" id="ARBA00022630"/>
    </source>
</evidence>
<dbReference type="InterPro" id="IPR012951">
    <property type="entry name" value="BBE"/>
</dbReference>
<comment type="similarity">
    <text evidence="2">Belongs to the oxygen-dependent FAD-linked oxidoreductase family.</text>
</comment>
<accession>A0A9P5Y2C6</accession>
<evidence type="ECO:0000256" key="4">
    <source>
        <dbReference type="ARBA" id="ARBA00022827"/>
    </source>
</evidence>
<dbReference type="PANTHER" id="PTHR42973:SF39">
    <property type="entry name" value="FAD-BINDING PCMH-TYPE DOMAIN-CONTAINING PROTEIN"/>
    <property type="match status" value="1"/>
</dbReference>
<dbReference type="InterPro" id="IPR016166">
    <property type="entry name" value="FAD-bd_PCMH"/>
</dbReference>
<evidence type="ECO:0000256" key="1">
    <source>
        <dbReference type="ARBA" id="ARBA00001974"/>
    </source>
</evidence>
<dbReference type="GO" id="GO:0016491">
    <property type="term" value="F:oxidoreductase activity"/>
    <property type="evidence" value="ECO:0007669"/>
    <property type="project" value="UniProtKB-KW"/>
</dbReference>
<keyword evidence="4" id="KW-0274">FAD</keyword>
<dbReference type="InterPro" id="IPR016169">
    <property type="entry name" value="FAD-bd_PCMH_sub2"/>
</dbReference>
<gene>
    <name evidence="7" type="ORF">BDZ94DRAFT_1324340</name>
</gene>
<dbReference type="GO" id="GO:0071949">
    <property type="term" value="F:FAD binding"/>
    <property type="evidence" value="ECO:0007669"/>
    <property type="project" value="InterPro"/>
</dbReference>
<feature type="domain" description="FAD-binding PCMH-type" evidence="6">
    <location>
        <begin position="136"/>
        <end position="321"/>
    </location>
</feature>
<dbReference type="AlphaFoldDB" id="A0A9P5Y2C6"/>
<organism evidence="7 8">
    <name type="scientific">Collybia nuda</name>
    <dbReference type="NCBI Taxonomy" id="64659"/>
    <lineage>
        <taxon>Eukaryota</taxon>
        <taxon>Fungi</taxon>
        <taxon>Dikarya</taxon>
        <taxon>Basidiomycota</taxon>
        <taxon>Agaricomycotina</taxon>
        <taxon>Agaricomycetes</taxon>
        <taxon>Agaricomycetidae</taxon>
        <taxon>Agaricales</taxon>
        <taxon>Tricholomatineae</taxon>
        <taxon>Clitocybaceae</taxon>
        <taxon>Collybia</taxon>
    </lineage>
</organism>
<keyword evidence="5" id="KW-0560">Oxidoreductase</keyword>
<dbReference type="InterPro" id="IPR006094">
    <property type="entry name" value="Oxid_FAD_bind_N"/>
</dbReference>
<dbReference type="Pfam" id="PF08031">
    <property type="entry name" value="BBE"/>
    <property type="match status" value="1"/>
</dbReference>
<dbReference type="Gene3D" id="3.30.465.10">
    <property type="match status" value="2"/>
</dbReference>
<dbReference type="OrthoDB" id="407275at2759"/>
<dbReference type="Gene3D" id="3.40.462.20">
    <property type="match status" value="1"/>
</dbReference>
<evidence type="ECO:0000313" key="7">
    <source>
        <dbReference type="EMBL" id="KAF9460051.1"/>
    </source>
</evidence>
<dbReference type="InterPro" id="IPR050416">
    <property type="entry name" value="FAD-linked_Oxidoreductase"/>
</dbReference>
<comment type="caution">
    <text evidence="7">The sequence shown here is derived from an EMBL/GenBank/DDBJ whole genome shotgun (WGS) entry which is preliminary data.</text>
</comment>
<comment type="cofactor">
    <cofactor evidence="1">
        <name>FAD</name>
        <dbReference type="ChEBI" id="CHEBI:57692"/>
    </cofactor>
</comment>
<keyword evidence="8" id="KW-1185">Reference proteome</keyword>
<dbReference type="EMBL" id="MU150305">
    <property type="protein sequence ID" value="KAF9460051.1"/>
    <property type="molecule type" value="Genomic_DNA"/>
</dbReference>
<evidence type="ECO:0000313" key="8">
    <source>
        <dbReference type="Proteomes" id="UP000807353"/>
    </source>
</evidence>
<sequence>MNALLLFLDPNLPSNTDIIRDYRLAPHEPCGPTGTSCIFLEVGATRWTWVFRKKLTNGYKKVNLSEGQGIYSTLPTTPTTLQGRVMILFHFLLAALASTVALAAHLKDSLNAAGIVAVFPGDPKYANASIAYNLRFEFKPAVVTFPKDSQDVSEILKISTALNMKAAARSGGHSYIANGLGGENGVVVLDMQNFQNITVNPSEGTAIIESGNRLGRIALTLSKHGRALPHGTCAYIGIGGHAAYGGFSFVSRMWGLTLDTITAGMRGSGGSFGIVTSIEVKTFPEPPSATTFEYAWTLDVDGVANGLGALQTYAQTNIPPEINAEIRLLRGPQMGTIVFHLDGVWYEAPDRFNATIAPLINNMPEGPNVTISTGTYIESAEHVALGSLDTSQPDEHDTFYAKSLMTPECSPISLKARTALAEYLATEGMKSTTAWNVEVELWGGRNSAINVVSPDATSFAHRSSLFTIQFYASSSLPPFPDDGLSFLDKMVDSIISNSPKDWDYGAYPNYIDSRLPDWQKRYYGAHYPRLRALKRKYDPQDIFDFPTAVEE</sequence>
<evidence type="ECO:0000256" key="5">
    <source>
        <dbReference type="ARBA" id="ARBA00023002"/>
    </source>
</evidence>
<dbReference type="SUPFAM" id="SSF56176">
    <property type="entry name" value="FAD-binding/transporter-associated domain-like"/>
    <property type="match status" value="1"/>
</dbReference>
<dbReference type="PANTHER" id="PTHR42973">
    <property type="entry name" value="BINDING OXIDOREDUCTASE, PUTATIVE (AFU_ORTHOLOGUE AFUA_1G17690)-RELATED"/>
    <property type="match status" value="1"/>
</dbReference>